<keyword evidence="1" id="KW-0472">Membrane</keyword>
<keyword evidence="1" id="KW-1133">Transmembrane helix</keyword>
<sequence>MLIKLLKYEFRAAFRELITLYIALLGIASLLRPFYLYNLSGSLTGITVFVYAALIVAVMVMSCITIIQRFSKTMLGPEGYLMHTLPVSATVHIFSKLITAMVIVVAGFLVGTISMLIIAADSSFFLLLRSFWEEFILFLYDLFGQNGLIVGLELILLSLSKSACGILMVYTAACIGHLFYRGRAVIAVFSYVVMTAVLGEVTAFVNALLRTAIATAQTAFLPGLGTATYSGDELLPQLLTSLLLCVGLFYAVRYILENRLNLE</sequence>
<accession>A0ABS2GQ79</accession>
<feature type="transmembrane region" description="Helical" evidence="1">
    <location>
        <begin position="102"/>
        <end position="128"/>
    </location>
</feature>
<feature type="transmembrane region" description="Helical" evidence="1">
    <location>
        <begin position="43"/>
        <end position="67"/>
    </location>
</feature>
<dbReference type="RefSeq" id="WP_204721134.1">
    <property type="nucleotide sequence ID" value="NZ_JACSNR010000007.1"/>
</dbReference>
<keyword evidence="3" id="KW-1185">Reference proteome</keyword>
<proteinExistence type="predicted"/>
<protein>
    <recommendedName>
        <fullName evidence="4">ABC-2 family transporter protein</fullName>
    </recommendedName>
</protein>
<evidence type="ECO:0000313" key="2">
    <source>
        <dbReference type="EMBL" id="MBM6923638.1"/>
    </source>
</evidence>
<evidence type="ECO:0000313" key="3">
    <source>
        <dbReference type="Proteomes" id="UP000724149"/>
    </source>
</evidence>
<comment type="caution">
    <text evidence="2">The sequence shown here is derived from an EMBL/GenBank/DDBJ whole genome shotgun (WGS) entry which is preliminary data.</text>
</comment>
<feature type="transmembrane region" description="Helical" evidence="1">
    <location>
        <begin position="184"/>
        <end position="205"/>
    </location>
</feature>
<dbReference type="EMBL" id="JACSNR010000007">
    <property type="protein sequence ID" value="MBM6923638.1"/>
    <property type="molecule type" value="Genomic_DNA"/>
</dbReference>
<keyword evidence="1" id="KW-0812">Transmembrane</keyword>
<feature type="transmembrane region" description="Helical" evidence="1">
    <location>
        <begin position="148"/>
        <end position="172"/>
    </location>
</feature>
<gene>
    <name evidence="2" type="ORF">H9X81_08050</name>
</gene>
<feature type="transmembrane region" description="Helical" evidence="1">
    <location>
        <begin position="234"/>
        <end position="256"/>
    </location>
</feature>
<evidence type="ECO:0000256" key="1">
    <source>
        <dbReference type="SAM" id="Phobius"/>
    </source>
</evidence>
<evidence type="ECO:0008006" key="4">
    <source>
        <dbReference type="Google" id="ProtNLM"/>
    </source>
</evidence>
<dbReference type="Proteomes" id="UP000724149">
    <property type="component" value="Unassembled WGS sequence"/>
</dbReference>
<reference evidence="2 3" key="1">
    <citation type="journal article" date="2021" name="Sci. Rep.">
        <title>The distribution of antibiotic resistance genes in chicken gut microbiota commensals.</title>
        <authorList>
            <person name="Juricova H."/>
            <person name="Matiasovicova J."/>
            <person name="Kubasova T."/>
            <person name="Cejkova D."/>
            <person name="Rychlik I."/>
        </authorList>
    </citation>
    <scope>NUCLEOTIDE SEQUENCE [LARGE SCALE GENOMIC DNA]</scope>
    <source>
        <strain evidence="2 3">An564</strain>
    </source>
</reference>
<organism evidence="2 3">
    <name type="scientific">Hydrogenoanaerobacterium saccharovorans</name>
    <dbReference type="NCBI Taxonomy" id="474960"/>
    <lineage>
        <taxon>Bacteria</taxon>
        <taxon>Bacillati</taxon>
        <taxon>Bacillota</taxon>
        <taxon>Clostridia</taxon>
        <taxon>Eubacteriales</taxon>
        <taxon>Oscillospiraceae</taxon>
        <taxon>Hydrogenoanaerobacterium</taxon>
    </lineage>
</organism>
<name>A0ABS2GQ79_9FIRM</name>
<feature type="transmembrane region" description="Helical" evidence="1">
    <location>
        <begin position="12"/>
        <end position="31"/>
    </location>
</feature>